<dbReference type="InterPro" id="IPR036513">
    <property type="entry name" value="STAS_dom_sf"/>
</dbReference>
<feature type="transmembrane region" description="Helical" evidence="5">
    <location>
        <begin position="123"/>
        <end position="147"/>
    </location>
</feature>
<evidence type="ECO:0000259" key="6">
    <source>
        <dbReference type="PROSITE" id="PS50801"/>
    </source>
</evidence>
<feature type="domain" description="STAS" evidence="6">
    <location>
        <begin position="411"/>
        <end position="515"/>
    </location>
</feature>
<feature type="transmembrane region" description="Helical" evidence="5">
    <location>
        <begin position="348"/>
        <end position="378"/>
    </location>
</feature>
<dbReference type="AlphaFoldDB" id="A0A9W3PJH3"/>
<keyword evidence="4 5" id="KW-0472">Membrane</keyword>
<feature type="transmembrane region" description="Helical" evidence="5">
    <location>
        <begin position="167"/>
        <end position="185"/>
    </location>
</feature>
<proteinExistence type="predicted"/>
<dbReference type="RefSeq" id="WP_023523869.1">
    <property type="nucleotide sequence ID" value="NC_022877.1"/>
</dbReference>
<evidence type="ECO:0000313" key="8">
    <source>
        <dbReference type="Proteomes" id="UP000018566"/>
    </source>
</evidence>
<dbReference type="InterPro" id="IPR001902">
    <property type="entry name" value="SLC26A/SulP_fam"/>
</dbReference>
<dbReference type="PANTHER" id="PTHR11814">
    <property type="entry name" value="SULFATE TRANSPORTER"/>
    <property type="match status" value="1"/>
</dbReference>
<dbReference type="InterPro" id="IPR011547">
    <property type="entry name" value="SLC26A/SulP_dom"/>
</dbReference>
<dbReference type="GO" id="GO:0055085">
    <property type="term" value="P:transmembrane transport"/>
    <property type="evidence" value="ECO:0007669"/>
    <property type="project" value="InterPro"/>
</dbReference>
<feature type="transmembrane region" description="Helical" evidence="5">
    <location>
        <begin position="68"/>
        <end position="86"/>
    </location>
</feature>
<keyword evidence="3 5" id="KW-1133">Transmembrane helix</keyword>
<dbReference type="Gene3D" id="3.30.750.24">
    <property type="entry name" value="STAS domain"/>
    <property type="match status" value="1"/>
</dbReference>
<dbReference type="Pfam" id="PF01740">
    <property type="entry name" value="STAS"/>
    <property type="match status" value="1"/>
</dbReference>
<reference evidence="7 8" key="1">
    <citation type="submission" date="2013-05" db="EMBL/GenBank/DDBJ databases">
        <title>Complete genome sequence of Bacillus thuringiensis YBT-1518, a typical strain with high toxicity to nematode.</title>
        <authorList>
            <person name="Wang P."/>
            <person name="Zhang C."/>
            <person name="Guo M."/>
            <person name="Guo S."/>
            <person name="Zhu Y."/>
            <person name="Zheng J."/>
            <person name="Zhu L."/>
            <person name="Ruan L."/>
            <person name="Peng D."/>
            <person name="Sun M."/>
        </authorList>
    </citation>
    <scope>NUCLEOTIDE SEQUENCE [LARGE SCALE GENOMIC DNA]</scope>
    <source>
        <strain evidence="7 8">YBT-1518</strain>
        <plasmid evidence="7 8">pBMB0232</plasmid>
    </source>
</reference>
<protein>
    <submittedName>
        <fullName evidence="7">SulP family sulfate permease</fullName>
    </submittedName>
</protein>
<feature type="transmembrane region" description="Helical" evidence="5">
    <location>
        <begin position="20"/>
        <end position="40"/>
    </location>
</feature>
<dbReference type="KEGG" id="bthu:YBT1518_32752"/>
<dbReference type="CDD" id="cd07042">
    <property type="entry name" value="STAS_SulP_like_sulfate_transporter"/>
    <property type="match status" value="1"/>
</dbReference>
<feature type="transmembrane region" description="Helical" evidence="5">
    <location>
        <begin position="192"/>
        <end position="211"/>
    </location>
</feature>
<geneLocation type="plasmid" evidence="7 8">
    <name>pBMB0232</name>
</geneLocation>
<evidence type="ECO:0000256" key="3">
    <source>
        <dbReference type="ARBA" id="ARBA00022989"/>
    </source>
</evidence>
<evidence type="ECO:0000256" key="1">
    <source>
        <dbReference type="ARBA" id="ARBA00004141"/>
    </source>
</evidence>
<dbReference type="Proteomes" id="UP000018566">
    <property type="component" value="Plasmid pBMB0232"/>
</dbReference>
<organism evidence="7 8">
    <name type="scientific">Bacillus thuringiensis YBT-1518</name>
    <dbReference type="NCBI Taxonomy" id="529122"/>
    <lineage>
        <taxon>Bacteria</taxon>
        <taxon>Bacillati</taxon>
        <taxon>Bacillota</taxon>
        <taxon>Bacilli</taxon>
        <taxon>Bacillales</taxon>
        <taxon>Bacillaceae</taxon>
        <taxon>Bacillus</taxon>
        <taxon>Bacillus cereus group</taxon>
    </lineage>
</organism>
<evidence type="ECO:0000256" key="2">
    <source>
        <dbReference type="ARBA" id="ARBA00022692"/>
    </source>
</evidence>
<feature type="transmembrane region" description="Helical" evidence="5">
    <location>
        <begin position="92"/>
        <end position="111"/>
    </location>
</feature>
<keyword evidence="7" id="KW-0614">Plasmid</keyword>
<dbReference type="SUPFAM" id="SSF52091">
    <property type="entry name" value="SpoIIaa-like"/>
    <property type="match status" value="1"/>
</dbReference>
<evidence type="ECO:0000313" key="7">
    <source>
        <dbReference type="EMBL" id="AHA75580.1"/>
    </source>
</evidence>
<evidence type="ECO:0000256" key="4">
    <source>
        <dbReference type="ARBA" id="ARBA00023136"/>
    </source>
</evidence>
<keyword evidence="2 5" id="KW-0812">Transmembrane</keyword>
<gene>
    <name evidence="7" type="ORF">YBT1518_32752</name>
</gene>
<dbReference type="EMBL" id="CP005939">
    <property type="protein sequence ID" value="AHA75580.1"/>
    <property type="molecule type" value="Genomic_DNA"/>
</dbReference>
<name>A0A9W3PJH3_BACTU</name>
<dbReference type="Pfam" id="PF00916">
    <property type="entry name" value="Sulfate_transp"/>
    <property type="match status" value="1"/>
</dbReference>
<dbReference type="GO" id="GO:0016020">
    <property type="term" value="C:membrane"/>
    <property type="evidence" value="ECO:0007669"/>
    <property type="project" value="UniProtKB-SubCell"/>
</dbReference>
<dbReference type="InterPro" id="IPR002645">
    <property type="entry name" value="STAS_dom"/>
</dbReference>
<feature type="transmembrane region" description="Helical" evidence="5">
    <location>
        <begin position="46"/>
        <end position="63"/>
    </location>
</feature>
<comment type="subcellular location">
    <subcellularLocation>
        <location evidence="1">Membrane</location>
        <topology evidence="1">Multi-pass membrane protein</topology>
    </subcellularLocation>
</comment>
<sequence length="558" mass="60608">MRFSGRYAGYNLANLQKDMLAGLVVGIVAIPLAMAFAIACGVRPEYGMYTTIIAGILVSLFGGSKYQIAGPTGAFVPILLGVVMQYGYENLLIAGFMAGILLVIMGVCKLGRFITFIPRPVMIGFTTGIAVIIFSGQIANFLGLHHLEKQETFFYNMKEIGANIVELNPYSILTAVLCLGIVIAATKWLPRIPGALLGLVISSLIATLLFPHQIETIGTTYGDIPHQLPDFQMPAFTWDTVLMLLPAACIIAALGRIESLLSAMVADNMANSKHNSNKELVGQGIANIVVPLFGGIPATGAIARTATNIKTGATSPISGMIHGMVVAWNMSEKHEFIHILKTKTGDTLVLILTFLLTVFADLTTGVSVGLLLAFLLFIGKMSKSLRVRKVLPDPVDSYVKSEIVVNGKNCPQISIFTVEGPLFFGNIKEFETSIESSLQSNARILLLRMGNVSFMDTSAESAVEHIRKKILEKQGTLLISGIQHQPKDIFHQTGLYERIGELHFFTRTGLALHFALQKLETSKCKGCKQFAFQECTTLSEQSAEIRLDINRSHVGINI</sequence>
<accession>A0A9W3PJH3</accession>
<dbReference type="PROSITE" id="PS50801">
    <property type="entry name" value="STAS"/>
    <property type="match status" value="1"/>
</dbReference>
<evidence type="ECO:0000256" key="5">
    <source>
        <dbReference type="SAM" id="Phobius"/>
    </source>
</evidence>
<feature type="transmembrane region" description="Helical" evidence="5">
    <location>
        <begin position="231"/>
        <end position="254"/>
    </location>
</feature>